<evidence type="ECO:0000313" key="5">
    <source>
        <dbReference type="Proteomes" id="UP001180087"/>
    </source>
</evidence>
<dbReference type="EMBL" id="CP129113">
    <property type="protein sequence ID" value="WLV23553.1"/>
    <property type="molecule type" value="Genomic_DNA"/>
</dbReference>
<keyword evidence="2" id="KW-0178">Competence</keyword>
<organism evidence="4 5">
    <name type="scientific">Aciduricibacillus chroicocephali</name>
    <dbReference type="NCBI Taxonomy" id="3054939"/>
    <lineage>
        <taxon>Bacteria</taxon>
        <taxon>Bacillati</taxon>
        <taxon>Bacillota</taxon>
        <taxon>Bacilli</taxon>
        <taxon>Bacillales</taxon>
        <taxon>Bacillaceae</taxon>
        <taxon>Aciduricibacillus</taxon>
    </lineage>
</organism>
<dbReference type="RefSeq" id="WP_348025673.1">
    <property type="nucleotide sequence ID" value="NZ_CP129113.1"/>
</dbReference>
<dbReference type="NCBIfam" id="TIGR02532">
    <property type="entry name" value="IV_pilin_GFxxxE"/>
    <property type="match status" value="1"/>
</dbReference>
<evidence type="ECO:0000313" key="4">
    <source>
        <dbReference type="EMBL" id="WLV23553.1"/>
    </source>
</evidence>
<reference evidence="4" key="1">
    <citation type="submission" date="2023-06" db="EMBL/GenBank/DDBJ databases">
        <title>A Treasure from Seagulls: Isolation and Description of Aciduricobacillus qingdaonensis gen. nov., sp. nov., a Rare Obligately Uric Acid-utilizing Member in the Family Bacillaceae.</title>
        <authorList>
            <person name="Liu W."/>
            <person name="Wang B."/>
        </authorList>
    </citation>
    <scope>NUCLEOTIDE SEQUENCE</scope>
    <source>
        <strain evidence="4">44XB</strain>
    </source>
</reference>
<keyword evidence="5" id="KW-1185">Reference proteome</keyword>
<dbReference type="InterPro" id="IPR012902">
    <property type="entry name" value="N_methyl_site"/>
</dbReference>
<dbReference type="PIRSF" id="PIRSF021292">
    <property type="entry name" value="Competence_ComGD"/>
    <property type="match status" value="1"/>
</dbReference>
<dbReference type="InterPro" id="IPR016785">
    <property type="entry name" value="ComGD"/>
</dbReference>
<evidence type="ECO:0000256" key="2">
    <source>
        <dbReference type="ARBA" id="ARBA00023287"/>
    </source>
</evidence>
<keyword evidence="3" id="KW-0472">Membrane</keyword>
<dbReference type="PROSITE" id="PS00409">
    <property type="entry name" value="PROKAR_NTER_METHYL"/>
    <property type="match status" value="1"/>
</dbReference>
<dbReference type="Pfam" id="PF07963">
    <property type="entry name" value="N_methyl"/>
    <property type="match status" value="1"/>
</dbReference>
<accession>A0ABY9KV82</accession>
<proteinExistence type="predicted"/>
<gene>
    <name evidence="4" type="primary">comGD</name>
    <name evidence="4" type="ORF">QR721_07770</name>
</gene>
<evidence type="ECO:0000256" key="1">
    <source>
        <dbReference type="ARBA" id="ARBA00004241"/>
    </source>
</evidence>
<dbReference type="Proteomes" id="UP001180087">
    <property type="component" value="Chromosome"/>
</dbReference>
<name>A0ABY9KV82_9BACI</name>
<sequence>MNCEKGFTLIESLLALSITGLLLFIAIPISSKFFDKLQEKLFFETLNQHLLVAQNEAITTNQPISLLIREADYNVKSVHHQLPFEQTLPDSYKFIGFPRRNEITFNYKGSISSAGKFSIKAKDKYYWFILPPGKGRARFEEK</sequence>
<dbReference type="InterPro" id="IPR045584">
    <property type="entry name" value="Pilin-like"/>
</dbReference>
<dbReference type="NCBIfam" id="NF040982">
    <property type="entry name" value="ComGD"/>
    <property type="match status" value="1"/>
</dbReference>
<comment type="subcellular location">
    <subcellularLocation>
        <location evidence="1">Cell surface</location>
    </subcellularLocation>
</comment>
<feature type="transmembrane region" description="Helical" evidence="3">
    <location>
        <begin position="6"/>
        <end position="27"/>
    </location>
</feature>
<protein>
    <submittedName>
        <fullName evidence="4">Competence type IV pilus minor pilin ComGD</fullName>
    </submittedName>
</protein>
<keyword evidence="3" id="KW-1133">Transmembrane helix</keyword>
<dbReference type="SUPFAM" id="SSF54523">
    <property type="entry name" value="Pili subunits"/>
    <property type="match status" value="1"/>
</dbReference>
<evidence type="ECO:0000256" key="3">
    <source>
        <dbReference type="SAM" id="Phobius"/>
    </source>
</evidence>
<keyword evidence="3" id="KW-0812">Transmembrane</keyword>